<dbReference type="Proteomes" id="UP000027195">
    <property type="component" value="Unassembled WGS sequence"/>
</dbReference>
<gene>
    <name evidence="1" type="ORF">BOTBODRAFT_109403</name>
</gene>
<evidence type="ECO:0000313" key="1">
    <source>
        <dbReference type="EMBL" id="KDQ14850.1"/>
    </source>
</evidence>
<protein>
    <submittedName>
        <fullName evidence="1">Uncharacterized protein</fullName>
    </submittedName>
</protein>
<dbReference type="EMBL" id="KL198035">
    <property type="protein sequence ID" value="KDQ14850.1"/>
    <property type="molecule type" value="Genomic_DNA"/>
</dbReference>
<proteinExistence type="predicted"/>
<feature type="non-terminal residue" evidence="1">
    <location>
        <position position="1"/>
    </location>
</feature>
<keyword evidence="2" id="KW-1185">Reference proteome</keyword>
<name>A0A067MJH8_BOTB1</name>
<evidence type="ECO:0000313" key="2">
    <source>
        <dbReference type="Proteomes" id="UP000027195"/>
    </source>
</evidence>
<dbReference type="OrthoDB" id="6613063at2759"/>
<accession>A0A067MJH8</accession>
<dbReference type="HOGENOM" id="CLU_2628474_0_0_1"/>
<organism evidence="1 2">
    <name type="scientific">Botryobasidium botryosum (strain FD-172 SS1)</name>
    <dbReference type="NCBI Taxonomy" id="930990"/>
    <lineage>
        <taxon>Eukaryota</taxon>
        <taxon>Fungi</taxon>
        <taxon>Dikarya</taxon>
        <taxon>Basidiomycota</taxon>
        <taxon>Agaricomycotina</taxon>
        <taxon>Agaricomycetes</taxon>
        <taxon>Cantharellales</taxon>
        <taxon>Botryobasidiaceae</taxon>
        <taxon>Botryobasidium</taxon>
    </lineage>
</organism>
<dbReference type="InParanoid" id="A0A067MJH8"/>
<sequence length="78" mass="8683">LGLEKSTTLVLALVTPCKSSPDTETGIHHYTQLCTPEIIDAQCIQSVVSRMFFQGRWAIIDRGGEFARAEFKPVEDDN</sequence>
<reference evidence="2" key="1">
    <citation type="journal article" date="2014" name="Proc. Natl. Acad. Sci. U.S.A.">
        <title>Extensive sampling of basidiomycete genomes demonstrates inadequacy of the white-rot/brown-rot paradigm for wood decay fungi.</title>
        <authorList>
            <person name="Riley R."/>
            <person name="Salamov A.A."/>
            <person name="Brown D.W."/>
            <person name="Nagy L.G."/>
            <person name="Floudas D."/>
            <person name="Held B.W."/>
            <person name="Levasseur A."/>
            <person name="Lombard V."/>
            <person name="Morin E."/>
            <person name="Otillar R."/>
            <person name="Lindquist E.A."/>
            <person name="Sun H."/>
            <person name="LaButti K.M."/>
            <person name="Schmutz J."/>
            <person name="Jabbour D."/>
            <person name="Luo H."/>
            <person name="Baker S.E."/>
            <person name="Pisabarro A.G."/>
            <person name="Walton J.D."/>
            <person name="Blanchette R.A."/>
            <person name="Henrissat B."/>
            <person name="Martin F."/>
            <person name="Cullen D."/>
            <person name="Hibbett D.S."/>
            <person name="Grigoriev I.V."/>
        </authorList>
    </citation>
    <scope>NUCLEOTIDE SEQUENCE [LARGE SCALE GENOMIC DNA]</scope>
    <source>
        <strain evidence="2">FD-172 SS1</strain>
    </source>
</reference>
<dbReference type="AlphaFoldDB" id="A0A067MJH8"/>